<dbReference type="GO" id="GO:0005524">
    <property type="term" value="F:ATP binding"/>
    <property type="evidence" value="ECO:0007669"/>
    <property type="project" value="InterPro"/>
</dbReference>
<protein>
    <submittedName>
        <fullName evidence="2">3815_t:CDS:1</fullName>
    </submittedName>
</protein>
<evidence type="ECO:0000313" key="3">
    <source>
        <dbReference type="Proteomes" id="UP000789831"/>
    </source>
</evidence>
<dbReference type="InterPro" id="IPR011009">
    <property type="entry name" value="Kinase-like_dom_sf"/>
</dbReference>
<dbReference type="InterPro" id="IPR001245">
    <property type="entry name" value="Ser-Thr/Tyr_kinase_cat_dom"/>
</dbReference>
<reference evidence="2" key="1">
    <citation type="submission" date="2021-06" db="EMBL/GenBank/DDBJ databases">
        <authorList>
            <person name="Kallberg Y."/>
            <person name="Tangrot J."/>
            <person name="Rosling A."/>
        </authorList>
    </citation>
    <scope>NUCLEOTIDE SEQUENCE</scope>
    <source>
        <strain evidence="2">MT106</strain>
    </source>
</reference>
<dbReference type="InterPro" id="IPR050167">
    <property type="entry name" value="Ser_Thr_protein_kinase"/>
</dbReference>
<keyword evidence="3" id="KW-1185">Reference proteome</keyword>
<dbReference type="InterPro" id="IPR020635">
    <property type="entry name" value="Tyr_kinase_cat_dom"/>
</dbReference>
<dbReference type="Proteomes" id="UP000789831">
    <property type="component" value="Unassembled WGS sequence"/>
</dbReference>
<name>A0A9N9CYC0_9GLOM</name>
<dbReference type="SUPFAM" id="SSF56112">
    <property type="entry name" value="Protein kinase-like (PK-like)"/>
    <property type="match status" value="1"/>
</dbReference>
<dbReference type="InterPro" id="IPR000719">
    <property type="entry name" value="Prot_kinase_dom"/>
</dbReference>
<evidence type="ECO:0000313" key="2">
    <source>
        <dbReference type="EMBL" id="CAG8616772.1"/>
    </source>
</evidence>
<dbReference type="SMART" id="SM00219">
    <property type="entry name" value="TyrKc"/>
    <property type="match status" value="1"/>
</dbReference>
<evidence type="ECO:0000259" key="1">
    <source>
        <dbReference type="PROSITE" id="PS50011"/>
    </source>
</evidence>
<dbReference type="PROSITE" id="PS50011">
    <property type="entry name" value="PROTEIN_KINASE_DOM"/>
    <property type="match status" value="1"/>
</dbReference>
<gene>
    <name evidence="2" type="ORF">AGERDE_LOCUS9869</name>
</gene>
<dbReference type="Pfam" id="PF07714">
    <property type="entry name" value="PK_Tyr_Ser-Thr"/>
    <property type="match status" value="1"/>
</dbReference>
<dbReference type="OrthoDB" id="2392649at2759"/>
<dbReference type="PANTHER" id="PTHR23257">
    <property type="entry name" value="SERINE-THREONINE PROTEIN KINASE"/>
    <property type="match status" value="1"/>
</dbReference>
<dbReference type="AlphaFoldDB" id="A0A9N9CYC0"/>
<dbReference type="GO" id="GO:0004713">
    <property type="term" value="F:protein tyrosine kinase activity"/>
    <property type="evidence" value="ECO:0007669"/>
    <property type="project" value="InterPro"/>
</dbReference>
<organism evidence="2 3">
    <name type="scientific">Ambispora gerdemannii</name>
    <dbReference type="NCBI Taxonomy" id="144530"/>
    <lineage>
        <taxon>Eukaryota</taxon>
        <taxon>Fungi</taxon>
        <taxon>Fungi incertae sedis</taxon>
        <taxon>Mucoromycota</taxon>
        <taxon>Glomeromycotina</taxon>
        <taxon>Glomeromycetes</taxon>
        <taxon>Archaeosporales</taxon>
        <taxon>Ambisporaceae</taxon>
        <taxon>Ambispora</taxon>
    </lineage>
</organism>
<dbReference type="GO" id="GO:0005737">
    <property type="term" value="C:cytoplasm"/>
    <property type="evidence" value="ECO:0007669"/>
    <property type="project" value="TreeGrafter"/>
</dbReference>
<dbReference type="Gene3D" id="1.10.510.10">
    <property type="entry name" value="Transferase(Phosphotransferase) domain 1"/>
    <property type="match status" value="1"/>
</dbReference>
<sequence>MMDFLLLRYHSPNSGYGWCGPCLNHNYQQTYPDRTSGNDSIDTFITKSQLVSTSQYNFFEWIPNSYFRDVEFFAEGGYGSIHTAVWLEGPISRYDSNADQFLRDGAKKVVLKTFKNSQNILAEFFDEARSLRHTFRYPIIPCYGMTLDPETLEFAMVVHYAADGNLREYMQKNNASLTWQQKLDILHEIARGLSIIHLHGYTHHNFHSGNILFDDVKEDEVEKKSCMQFKDAEENRVKETPKAIIHPGAIYQSRFLNFPELFDLVAANNYS</sequence>
<accession>A0A9N9CYC0</accession>
<proteinExistence type="predicted"/>
<dbReference type="GO" id="GO:0007165">
    <property type="term" value="P:signal transduction"/>
    <property type="evidence" value="ECO:0007669"/>
    <property type="project" value="TreeGrafter"/>
</dbReference>
<feature type="domain" description="Protein kinase" evidence="1">
    <location>
        <begin position="67"/>
        <end position="271"/>
    </location>
</feature>
<comment type="caution">
    <text evidence="2">The sequence shown here is derived from an EMBL/GenBank/DDBJ whole genome shotgun (WGS) entry which is preliminary data.</text>
</comment>
<dbReference type="EMBL" id="CAJVPL010002660">
    <property type="protein sequence ID" value="CAG8616772.1"/>
    <property type="molecule type" value="Genomic_DNA"/>
</dbReference>